<dbReference type="PANTHER" id="PTHR11802:SF70">
    <property type="entry name" value="SERINE CARBOXYPEPTIDASE CTSA-3.1"/>
    <property type="match status" value="1"/>
</dbReference>
<keyword evidence="2 5" id="KW-0121">Carboxypeptidase</keyword>
<evidence type="ECO:0000313" key="6">
    <source>
        <dbReference type="EMBL" id="KAK0421986.1"/>
    </source>
</evidence>
<reference evidence="6" key="1">
    <citation type="submission" date="2023-06" db="EMBL/GenBank/DDBJ databases">
        <title>Genomic analysis of the entomopathogenic nematode Steinernema hermaphroditum.</title>
        <authorList>
            <person name="Schwarz E.M."/>
            <person name="Heppert J.K."/>
            <person name="Baniya A."/>
            <person name="Schwartz H.T."/>
            <person name="Tan C.-H."/>
            <person name="Antoshechkin I."/>
            <person name="Sternberg P.W."/>
            <person name="Goodrich-Blair H."/>
            <person name="Dillman A.R."/>
        </authorList>
    </citation>
    <scope>NUCLEOTIDE SEQUENCE</scope>
    <source>
        <strain evidence="6">PS9179</strain>
        <tissue evidence="6">Whole animal</tissue>
    </source>
</reference>
<protein>
    <recommendedName>
        <fullName evidence="5">Carboxypeptidase</fullName>
        <ecNumber evidence="5">3.4.16.-</ecNumber>
    </recommendedName>
</protein>
<dbReference type="Gene3D" id="3.40.50.1820">
    <property type="entry name" value="alpha/beta hydrolase"/>
    <property type="match status" value="1"/>
</dbReference>
<dbReference type="Pfam" id="PF00450">
    <property type="entry name" value="Peptidase_S10"/>
    <property type="match status" value="1"/>
</dbReference>
<dbReference type="PROSITE" id="PS00131">
    <property type="entry name" value="CARBOXYPEPT_SER_SER"/>
    <property type="match status" value="1"/>
</dbReference>
<keyword evidence="4 5" id="KW-0378">Hydrolase</keyword>
<dbReference type="PRINTS" id="PR00724">
    <property type="entry name" value="CRBOXYPTASEC"/>
</dbReference>
<dbReference type="GO" id="GO:0004185">
    <property type="term" value="F:serine-type carboxypeptidase activity"/>
    <property type="evidence" value="ECO:0007669"/>
    <property type="project" value="UniProtKB-UniRule"/>
</dbReference>
<dbReference type="GO" id="GO:1904715">
    <property type="term" value="P:negative regulation of chaperone-mediated autophagy"/>
    <property type="evidence" value="ECO:0007669"/>
    <property type="project" value="UniProtKB-ARBA"/>
</dbReference>
<dbReference type="InterPro" id="IPR029058">
    <property type="entry name" value="AB_hydrolase_fold"/>
</dbReference>
<dbReference type="PANTHER" id="PTHR11802">
    <property type="entry name" value="SERINE PROTEASE FAMILY S10 SERINE CARBOXYPEPTIDASE"/>
    <property type="match status" value="1"/>
</dbReference>
<dbReference type="InterPro" id="IPR033124">
    <property type="entry name" value="Ser_caboxypep_his_AS"/>
</dbReference>
<feature type="signal peptide" evidence="5">
    <location>
        <begin position="1"/>
        <end position="17"/>
    </location>
</feature>
<keyword evidence="7" id="KW-1185">Reference proteome</keyword>
<dbReference type="PROSITE" id="PS00560">
    <property type="entry name" value="CARBOXYPEPT_SER_HIS"/>
    <property type="match status" value="1"/>
</dbReference>
<evidence type="ECO:0000256" key="2">
    <source>
        <dbReference type="ARBA" id="ARBA00022645"/>
    </source>
</evidence>
<sequence>MAALVILLAAALLGANADFKVNSAADDLVKDIPGLHYDPGFKTYSGYLDAGKDDQKNQGYMHYMLTESKSNPSTDPLLLWLNGGPGCSSFSGAFEELGPFYVNEDGETLYENIYSWNANANVLFFESPIGVGYSFMEGKPNYTKASDDQTLEQNYNALKSFFNKFPTYQNRSFFIAGESYAGIYLPMLGAKLMDKIIDGELKNVKFQGIAIGNGYMDIKELQNALVLWSNYHGRISLKDWETLKSPECCIQSGTNGDADTCNFYDKAFNTSTWNDFTPQDNICGQILHDVITKPERMDPYNYYEDCYGGQSITYRGTRGRFHQGKRDSLVSFAQRYHNTASLINYNSTDFLFGYPCWQETAVATYFNRPDVQKAFHVDVAKNLDFHDCNDAMYGEYIVKYTTTTDFFYRMIDSVTKLPEKNFRILVYNGDVDTVCNFLGDAKFIAKIAKDKGLTGAKRQTWFFRKKTGGFVQTYKSSSISIDVLTVKGAGHMVPMDRPGPSMQMINGLILANGNYNNNLANAAPTPIPFNTST</sequence>
<keyword evidence="3 5" id="KW-0645">Protease</keyword>
<dbReference type="GO" id="GO:0006508">
    <property type="term" value="P:proteolysis"/>
    <property type="evidence" value="ECO:0007669"/>
    <property type="project" value="UniProtKB-KW"/>
</dbReference>
<dbReference type="Proteomes" id="UP001175271">
    <property type="component" value="Unassembled WGS sequence"/>
</dbReference>
<dbReference type="FunFam" id="3.40.50.1820:FF:000335">
    <property type="entry name" value="Carboxypeptidase"/>
    <property type="match status" value="1"/>
</dbReference>
<dbReference type="EMBL" id="JAUCMV010000001">
    <property type="protein sequence ID" value="KAK0421986.1"/>
    <property type="molecule type" value="Genomic_DNA"/>
</dbReference>
<accession>A0AA39ICR3</accession>
<evidence type="ECO:0000313" key="7">
    <source>
        <dbReference type="Proteomes" id="UP001175271"/>
    </source>
</evidence>
<proteinExistence type="inferred from homology"/>
<dbReference type="GO" id="GO:0031647">
    <property type="term" value="P:regulation of protein stability"/>
    <property type="evidence" value="ECO:0007669"/>
    <property type="project" value="UniProtKB-ARBA"/>
</dbReference>
<feature type="chain" id="PRO_5041490245" description="Carboxypeptidase" evidence="5">
    <location>
        <begin position="18"/>
        <end position="533"/>
    </location>
</feature>
<gene>
    <name evidence="6" type="ORF">QR680_007302</name>
</gene>
<name>A0AA39ICR3_9BILA</name>
<evidence type="ECO:0000256" key="4">
    <source>
        <dbReference type="ARBA" id="ARBA00022801"/>
    </source>
</evidence>
<keyword evidence="5" id="KW-0732">Signal</keyword>
<comment type="caution">
    <text evidence="6">The sequence shown here is derived from an EMBL/GenBank/DDBJ whole genome shotgun (WGS) entry which is preliminary data.</text>
</comment>
<comment type="similarity">
    <text evidence="1 5">Belongs to the peptidase S10 family.</text>
</comment>
<evidence type="ECO:0000256" key="3">
    <source>
        <dbReference type="ARBA" id="ARBA00022670"/>
    </source>
</evidence>
<evidence type="ECO:0000256" key="5">
    <source>
        <dbReference type="RuleBase" id="RU361156"/>
    </source>
</evidence>
<dbReference type="SUPFAM" id="SSF53474">
    <property type="entry name" value="alpha/beta-Hydrolases"/>
    <property type="match status" value="1"/>
</dbReference>
<organism evidence="6 7">
    <name type="scientific">Steinernema hermaphroditum</name>
    <dbReference type="NCBI Taxonomy" id="289476"/>
    <lineage>
        <taxon>Eukaryota</taxon>
        <taxon>Metazoa</taxon>
        <taxon>Ecdysozoa</taxon>
        <taxon>Nematoda</taxon>
        <taxon>Chromadorea</taxon>
        <taxon>Rhabditida</taxon>
        <taxon>Tylenchina</taxon>
        <taxon>Panagrolaimomorpha</taxon>
        <taxon>Strongyloidoidea</taxon>
        <taxon>Steinernematidae</taxon>
        <taxon>Steinernema</taxon>
    </lineage>
</organism>
<dbReference type="InterPro" id="IPR018202">
    <property type="entry name" value="Ser_caboxypep_ser_AS"/>
</dbReference>
<dbReference type="AlphaFoldDB" id="A0AA39ICR3"/>
<dbReference type="EC" id="3.4.16.-" evidence="5"/>
<evidence type="ECO:0000256" key="1">
    <source>
        <dbReference type="ARBA" id="ARBA00009431"/>
    </source>
</evidence>
<dbReference type="InterPro" id="IPR001563">
    <property type="entry name" value="Peptidase_S10"/>
</dbReference>